<accession>A0A017HR58</accession>
<dbReference type="AlphaFoldDB" id="A0A017HR58"/>
<reference evidence="1 2" key="1">
    <citation type="submission" date="2013-02" db="EMBL/GenBank/DDBJ databases">
        <authorList>
            <person name="Fiebig A."/>
            <person name="Goeker M."/>
            <person name="Klenk H.-P.P."/>
        </authorList>
    </citation>
    <scope>NUCLEOTIDE SEQUENCE [LARGE SCALE GENOMIC DNA]</scope>
    <source>
        <strain evidence="1 2">DSM 19309</strain>
    </source>
</reference>
<evidence type="ECO:0000313" key="2">
    <source>
        <dbReference type="Proteomes" id="UP000019666"/>
    </source>
</evidence>
<sequence>MWRLIKVLLILAVLAGIALVAYAYIGPFVMPGDFQAPVRDVTQPVDLDID</sequence>
<protein>
    <submittedName>
        <fullName evidence="1">Uncharacterized protein</fullName>
    </submittedName>
</protein>
<dbReference type="EMBL" id="AOSK01000041">
    <property type="protein sequence ID" value="EYD76628.1"/>
    <property type="molecule type" value="Genomic_DNA"/>
</dbReference>
<name>A0A017HR58_9RHOB</name>
<proteinExistence type="predicted"/>
<dbReference type="Proteomes" id="UP000019666">
    <property type="component" value="Unassembled WGS sequence"/>
</dbReference>
<gene>
    <name evidence="1" type="ORF">Rumeso_01586</name>
</gene>
<dbReference type="HOGENOM" id="CLU_203940_0_0_5"/>
<keyword evidence="2" id="KW-1185">Reference proteome</keyword>
<dbReference type="RefSeq" id="WP_169791108.1">
    <property type="nucleotide sequence ID" value="NZ_KK088521.1"/>
</dbReference>
<organism evidence="1 2">
    <name type="scientific">Rubellimicrobium mesophilum DSM 19309</name>
    <dbReference type="NCBI Taxonomy" id="442562"/>
    <lineage>
        <taxon>Bacteria</taxon>
        <taxon>Pseudomonadati</taxon>
        <taxon>Pseudomonadota</taxon>
        <taxon>Alphaproteobacteria</taxon>
        <taxon>Rhodobacterales</taxon>
        <taxon>Roseobacteraceae</taxon>
        <taxon>Rubellimicrobium</taxon>
    </lineage>
</organism>
<dbReference type="STRING" id="442562.Rumeso_01586"/>
<comment type="caution">
    <text evidence="1">The sequence shown here is derived from an EMBL/GenBank/DDBJ whole genome shotgun (WGS) entry which is preliminary data.</text>
</comment>
<evidence type="ECO:0000313" key="1">
    <source>
        <dbReference type="EMBL" id="EYD76628.1"/>
    </source>
</evidence>